<organism evidence="2 3">
    <name type="scientific">Silvibacterium dinghuense</name>
    <dbReference type="NCBI Taxonomy" id="1560006"/>
    <lineage>
        <taxon>Bacteria</taxon>
        <taxon>Pseudomonadati</taxon>
        <taxon>Acidobacteriota</taxon>
        <taxon>Terriglobia</taxon>
        <taxon>Terriglobales</taxon>
        <taxon>Acidobacteriaceae</taxon>
        <taxon>Silvibacterium</taxon>
    </lineage>
</organism>
<dbReference type="InterPro" id="IPR027304">
    <property type="entry name" value="Trigger_fact/SurA_dom_sf"/>
</dbReference>
<dbReference type="Pfam" id="PF13624">
    <property type="entry name" value="SurA_N_3"/>
    <property type="match status" value="1"/>
</dbReference>
<dbReference type="InterPro" id="IPR000297">
    <property type="entry name" value="PPIase_PpiC"/>
</dbReference>
<dbReference type="Gene3D" id="3.10.50.40">
    <property type="match status" value="1"/>
</dbReference>
<dbReference type="PANTHER" id="PTHR47245">
    <property type="entry name" value="PEPTIDYLPROLYL ISOMERASE"/>
    <property type="match status" value="1"/>
</dbReference>
<evidence type="ECO:0000259" key="1">
    <source>
        <dbReference type="Pfam" id="PF13145"/>
    </source>
</evidence>
<dbReference type="EMBL" id="SDMK01000001">
    <property type="protein sequence ID" value="RXS97725.1"/>
    <property type="molecule type" value="Genomic_DNA"/>
</dbReference>
<accession>A0A4Q1SJW2</accession>
<dbReference type="InterPro" id="IPR046357">
    <property type="entry name" value="PPIase_dom_sf"/>
</dbReference>
<proteinExistence type="predicted"/>
<dbReference type="Pfam" id="PF13145">
    <property type="entry name" value="Rotamase_2"/>
    <property type="match status" value="1"/>
</dbReference>
<name>A0A4Q1SJW2_9BACT</name>
<dbReference type="Gene3D" id="1.10.4030.10">
    <property type="entry name" value="Porin chaperone SurA, peptide-binding domain"/>
    <property type="match status" value="1"/>
</dbReference>
<dbReference type="AlphaFoldDB" id="A0A4Q1SJW2"/>
<dbReference type="GO" id="GO:0003755">
    <property type="term" value="F:peptidyl-prolyl cis-trans isomerase activity"/>
    <property type="evidence" value="ECO:0007669"/>
    <property type="project" value="InterPro"/>
</dbReference>
<evidence type="ECO:0000313" key="3">
    <source>
        <dbReference type="Proteomes" id="UP000290253"/>
    </source>
</evidence>
<evidence type="ECO:0000313" key="2">
    <source>
        <dbReference type="EMBL" id="RXS97725.1"/>
    </source>
</evidence>
<feature type="domain" description="PpiC" evidence="1">
    <location>
        <begin position="170"/>
        <end position="314"/>
    </location>
</feature>
<protein>
    <recommendedName>
        <fullName evidence="1">PpiC domain-containing protein</fullName>
    </recommendedName>
</protein>
<dbReference type="Proteomes" id="UP000290253">
    <property type="component" value="Unassembled WGS sequence"/>
</dbReference>
<reference evidence="2 3" key="1">
    <citation type="journal article" date="2016" name="Int. J. Syst. Evol. Microbiol.">
        <title>Acidipila dinghuensis sp. nov., an acidobacterium isolated from forest soil.</title>
        <authorList>
            <person name="Jiang Y.W."/>
            <person name="Wang J."/>
            <person name="Chen M.H."/>
            <person name="Lv Y.Y."/>
            <person name="Qiu L.H."/>
        </authorList>
    </citation>
    <scope>NUCLEOTIDE SEQUENCE [LARGE SCALE GENOMIC DNA]</scope>
    <source>
        <strain evidence="2 3">DHOF10</strain>
    </source>
</reference>
<dbReference type="OrthoDB" id="9791746at2"/>
<comment type="caution">
    <text evidence="2">The sequence shown here is derived from an EMBL/GenBank/DDBJ whole genome shotgun (WGS) entry which is preliminary data.</text>
</comment>
<keyword evidence="3" id="KW-1185">Reference proteome</keyword>
<sequence length="357" mass="39675">MCCSPRVPACVSESVTLQRAGSAPWMTVVLAGLALCGTLLPVSGCRRSAPDGAMADVNGTIITAARVDEYDRLHPQAFGNESGDQRRMDVLNEVIMEEVLEQRARKDHLEATDEDADEKLTDMKSGYTQEEFEQQLAAAHLTMQDMRTQVRRELTIDRLLNKDVFSRVNITDADLSTYYTGHQDEFHFPETRYHLSRIVVQALPVSAGGQQQDAAASRAEALRTIQLVHLRLQEGENFASLASSLARVKTAAIAADADITVSASQLHTDASLEESVEKLLPGQTTDVLASPDGTTYAIYKLLSRMPAGDYSFEDPRVQQYIRETLRTQRGDLLKAAYLDILRNQAHVRNYYAERLLQ</sequence>
<dbReference type="InterPro" id="IPR050245">
    <property type="entry name" value="PrsA_foldase"/>
</dbReference>
<dbReference type="SUPFAM" id="SSF109998">
    <property type="entry name" value="Triger factor/SurA peptide-binding domain-like"/>
    <property type="match status" value="1"/>
</dbReference>
<dbReference type="PANTHER" id="PTHR47245:SF2">
    <property type="entry name" value="PEPTIDYL-PROLYL CIS-TRANS ISOMERASE HP_0175-RELATED"/>
    <property type="match status" value="1"/>
</dbReference>
<gene>
    <name evidence="2" type="ORF">ESZ00_07600</name>
</gene>